<evidence type="ECO:0000256" key="3">
    <source>
        <dbReference type="ARBA" id="ARBA00023163"/>
    </source>
</evidence>
<evidence type="ECO:0000313" key="7">
    <source>
        <dbReference type="Proteomes" id="UP000218231"/>
    </source>
</evidence>
<gene>
    <name evidence="6" type="ORF">WR25_09564</name>
</gene>
<sequence length="185" mass="21277">MNLEMATETFRFSAYNPVPKKVPRLEQLLFSSNLLSFGEKSGVSWFSYEVKSDHMRYPDGTNYIFKEKGLEKLVDSGIVNMIVNKVTKTEYVLLKAIVLANPAVPGLSYKAHDILNKERLRFTRALLHHCLCERGSSVGAARFGTLLGILQHYEHIVKKQKDFHIFFRMEVPPPYRIPLIEDVMD</sequence>
<dbReference type="InterPro" id="IPR000536">
    <property type="entry name" value="Nucl_hrmn_rcpt_lig-bd"/>
</dbReference>
<dbReference type="PROSITE" id="PS51843">
    <property type="entry name" value="NR_LBD"/>
    <property type="match status" value="1"/>
</dbReference>
<dbReference type="SMART" id="SM00430">
    <property type="entry name" value="HOLI"/>
    <property type="match status" value="1"/>
</dbReference>
<keyword evidence="7" id="KW-1185">Reference proteome</keyword>
<dbReference type="AlphaFoldDB" id="A0A2A2KXK5"/>
<comment type="similarity">
    <text evidence="1">Belongs to the nuclear hormone receptor family.</text>
</comment>
<evidence type="ECO:0000256" key="4">
    <source>
        <dbReference type="ARBA" id="ARBA00023170"/>
    </source>
</evidence>
<evidence type="ECO:0000259" key="5">
    <source>
        <dbReference type="PROSITE" id="PS51843"/>
    </source>
</evidence>
<dbReference type="SUPFAM" id="SSF48508">
    <property type="entry name" value="Nuclear receptor ligand-binding domain"/>
    <property type="match status" value="1"/>
</dbReference>
<accession>A0A2A2KXK5</accession>
<name>A0A2A2KXK5_9BILA</name>
<organism evidence="6 7">
    <name type="scientific">Diploscapter pachys</name>
    <dbReference type="NCBI Taxonomy" id="2018661"/>
    <lineage>
        <taxon>Eukaryota</taxon>
        <taxon>Metazoa</taxon>
        <taxon>Ecdysozoa</taxon>
        <taxon>Nematoda</taxon>
        <taxon>Chromadorea</taxon>
        <taxon>Rhabditida</taxon>
        <taxon>Rhabditina</taxon>
        <taxon>Rhabditomorpha</taxon>
        <taxon>Rhabditoidea</taxon>
        <taxon>Rhabditidae</taxon>
        <taxon>Diploscapter</taxon>
    </lineage>
</organism>
<evidence type="ECO:0000256" key="2">
    <source>
        <dbReference type="ARBA" id="ARBA00023015"/>
    </source>
</evidence>
<keyword evidence="3" id="KW-0804">Transcription</keyword>
<dbReference type="Proteomes" id="UP000218231">
    <property type="component" value="Unassembled WGS sequence"/>
</dbReference>
<proteinExistence type="inferred from homology"/>
<dbReference type="EMBL" id="LIAE01007551">
    <property type="protein sequence ID" value="PAV78533.1"/>
    <property type="molecule type" value="Genomic_DNA"/>
</dbReference>
<dbReference type="PANTHER" id="PTHR45886">
    <property type="entry name" value="NUCLEAR HORMONE RECEPTOR FAMILY-RELATED-RELATED"/>
    <property type="match status" value="1"/>
</dbReference>
<reference evidence="6 7" key="1">
    <citation type="journal article" date="2017" name="Curr. Biol.">
        <title>Genome architecture and evolution of a unichromosomal asexual nematode.</title>
        <authorList>
            <person name="Fradin H."/>
            <person name="Zegar C."/>
            <person name="Gutwein M."/>
            <person name="Lucas J."/>
            <person name="Kovtun M."/>
            <person name="Corcoran D."/>
            <person name="Baugh L.R."/>
            <person name="Kiontke K."/>
            <person name="Gunsalus K."/>
            <person name="Fitch D.H."/>
            <person name="Piano F."/>
        </authorList>
    </citation>
    <scope>NUCLEOTIDE SEQUENCE [LARGE SCALE GENOMIC DNA]</scope>
    <source>
        <strain evidence="6">PF1309</strain>
    </source>
</reference>
<dbReference type="PANTHER" id="PTHR45886:SF18">
    <property type="entry name" value="NR LBD DOMAIN-CONTAINING PROTEIN-RELATED"/>
    <property type="match status" value="1"/>
</dbReference>
<comment type="caution">
    <text evidence="6">The sequence shown here is derived from an EMBL/GenBank/DDBJ whole genome shotgun (WGS) entry which is preliminary data.</text>
</comment>
<feature type="domain" description="NR LBD" evidence="5">
    <location>
        <begin position="1"/>
        <end position="185"/>
    </location>
</feature>
<dbReference type="STRING" id="2018661.A0A2A2KXK5"/>
<evidence type="ECO:0000256" key="1">
    <source>
        <dbReference type="ARBA" id="ARBA00005993"/>
    </source>
</evidence>
<keyword evidence="4" id="KW-0675">Receptor</keyword>
<dbReference type="InterPro" id="IPR035500">
    <property type="entry name" value="NHR-like_dom_sf"/>
</dbReference>
<evidence type="ECO:0000313" key="6">
    <source>
        <dbReference type="EMBL" id="PAV78533.1"/>
    </source>
</evidence>
<dbReference type="Pfam" id="PF00104">
    <property type="entry name" value="Hormone_recep"/>
    <property type="match status" value="1"/>
</dbReference>
<dbReference type="OrthoDB" id="9984314at2759"/>
<protein>
    <recommendedName>
        <fullName evidence="5">NR LBD domain-containing protein</fullName>
    </recommendedName>
</protein>
<keyword evidence="2" id="KW-0805">Transcription regulation</keyword>
<dbReference type="Gene3D" id="1.10.565.10">
    <property type="entry name" value="Retinoid X Receptor"/>
    <property type="match status" value="1"/>
</dbReference>